<dbReference type="Proteomes" id="UP000039865">
    <property type="component" value="Unassembled WGS sequence"/>
</dbReference>
<keyword evidence="5 13" id="KW-0812">Transmembrane</keyword>
<protein>
    <submittedName>
        <fullName evidence="14">Phosphatidylserine synthase 2</fullName>
    </submittedName>
</protein>
<evidence type="ECO:0000256" key="7">
    <source>
        <dbReference type="ARBA" id="ARBA00022989"/>
    </source>
</evidence>
<keyword evidence="15" id="KW-1185">Reference proteome</keyword>
<keyword evidence="7 13" id="KW-1133">Transmembrane helix</keyword>
<dbReference type="FunCoup" id="A0A078A9I8">
    <property type="interactions" value="71"/>
</dbReference>
<dbReference type="GO" id="GO:0005789">
    <property type="term" value="C:endoplasmic reticulum membrane"/>
    <property type="evidence" value="ECO:0007669"/>
    <property type="project" value="UniProtKB-SubCell"/>
</dbReference>
<feature type="transmembrane region" description="Helical" evidence="13">
    <location>
        <begin position="405"/>
        <end position="425"/>
    </location>
</feature>
<keyword evidence="3" id="KW-0444">Lipid biosynthesis</keyword>
<evidence type="ECO:0000256" key="13">
    <source>
        <dbReference type="SAM" id="Phobius"/>
    </source>
</evidence>
<keyword evidence="6" id="KW-0256">Endoplasmic reticulum</keyword>
<evidence type="ECO:0000313" key="15">
    <source>
        <dbReference type="Proteomes" id="UP000039865"/>
    </source>
</evidence>
<evidence type="ECO:0000256" key="4">
    <source>
        <dbReference type="ARBA" id="ARBA00022679"/>
    </source>
</evidence>
<evidence type="ECO:0000256" key="8">
    <source>
        <dbReference type="ARBA" id="ARBA00023098"/>
    </source>
</evidence>
<feature type="transmembrane region" description="Helical" evidence="13">
    <location>
        <begin position="344"/>
        <end position="367"/>
    </location>
</feature>
<dbReference type="PANTHER" id="PTHR15362:SF7">
    <property type="entry name" value="PHOSPHATIDYLSERINE SYNTHASE 2"/>
    <property type="match status" value="1"/>
</dbReference>
<evidence type="ECO:0000256" key="2">
    <source>
        <dbReference type="ARBA" id="ARBA00005189"/>
    </source>
</evidence>
<evidence type="ECO:0000256" key="1">
    <source>
        <dbReference type="ARBA" id="ARBA00004477"/>
    </source>
</evidence>
<gene>
    <name evidence="14" type="primary">Contig18881.g20030</name>
    <name evidence="14" type="ORF">STYLEM_7510</name>
</gene>
<dbReference type="Pfam" id="PF03034">
    <property type="entry name" value="PSS"/>
    <property type="match status" value="1"/>
</dbReference>
<dbReference type="PANTHER" id="PTHR15362">
    <property type="entry name" value="PHOSPHATIDYLINOSITOL SYNTHASE"/>
    <property type="match status" value="1"/>
</dbReference>
<dbReference type="AlphaFoldDB" id="A0A078A9I8"/>
<keyword evidence="11" id="KW-1208">Phospholipid metabolism</keyword>
<evidence type="ECO:0000313" key="14">
    <source>
        <dbReference type="EMBL" id="CDW78531.1"/>
    </source>
</evidence>
<organism evidence="14 15">
    <name type="scientific">Stylonychia lemnae</name>
    <name type="common">Ciliate</name>
    <dbReference type="NCBI Taxonomy" id="5949"/>
    <lineage>
        <taxon>Eukaryota</taxon>
        <taxon>Sar</taxon>
        <taxon>Alveolata</taxon>
        <taxon>Ciliophora</taxon>
        <taxon>Intramacronucleata</taxon>
        <taxon>Spirotrichea</taxon>
        <taxon>Stichotrichia</taxon>
        <taxon>Sporadotrichida</taxon>
        <taxon>Oxytrichidae</taxon>
        <taxon>Stylonychinae</taxon>
        <taxon>Stylonychia</taxon>
    </lineage>
</organism>
<keyword evidence="9 13" id="KW-0472">Membrane</keyword>
<feature type="transmembrane region" description="Helical" evidence="13">
    <location>
        <begin position="115"/>
        <end position="134"/>
    </location>
</feature>
<accession>A0A078A9I8</accession>
<feature type="transmembrane region" description="Helical" evidence="13">
    <location>
        <begin position="373"/>
        <end position="393"/>
    </location>
</feature>
<evidence type="ECO:0000256" key="11">
    <source>
        <dbReference type="ARBA" id="ARBA00023264"/>
    </source>
</evidence>
<sequence length="493" mass="58227">MSKAKKVNQQKNHQDSSIGTEETYELRNVGIQTAQQTKDYISPQMVSHHNLEKYDYNSIFYTPRTVSSMVFALFVLNYFAYTLVPLNDASDINADQPKDGFKYTSKMQVLLISKAYSGIIAGIFSFLAFCSTQYPDTLIKRPHPVFWRVLLGLMSIYNLFMVYLLFQPLNEGRKVFKFFDPKLGEKLPEKSYAADCRIFTPENPNSSMFNVYDATFDVHFIAHLFGWWFKMMIIRDVKMCWICSIVFELLEITFRHWLPNFWECWWDHLLLDLFGCNALGIVLGAYTCNYLYVGRLHWIYTKNSITQQNPCESKVKVFFEKFKPNVWAKYDWGFFSSPQRYLSVLFYCFFVLAVDCNNFFLKFIIWIPPEHKILQVRLAIWAFSAIAATKEYYEYVSNPYCKRVSPFLWLTCFTLLIEFSIIIKFGTQMFTAPFPWYVKLMWSVIGFFVLCGYIYAYKNDIKNNSKDKKEKDARKYQLNDPVIEIENISKKNQ</sequence>
<feature type="transmembrane region" description="Helical" evidence="13">
    <location>
        <begin position="437"/>
        <end position="456"/>
    </location>
</feature>
<keyword evidence="4" id="KW-0808">Transferase</keyword>
<dbReference type="InParanoid" id="A0A078A9I8"/>
<dbReference type="InterPro" id="IPR004277">
    <property type="entry name" value="PSS"/>
</dbReference>
<comment type="subcellular location">
    <subcellularLocation>
        <location evidence="1">Endoplasmic reticulum membrane</location>
        <topology evidence="1">Multi-pass membrane protein</topology>
    </subcellularLocation>
</comment>
<proteinExistence type="predicted"/>
<feature type="transmembrane region" description="Helical" evidence="13">
    <location>
        <begin position="146"/>
        <end position="166"/>
    </location>
</feature>
<evidence type="ECO:0000256" key="9">
    <source>
        <dbReference type="ARBA" id="ARBA00023136"/>
    </source>
</evidence>
<reference evidence="14 15" key="1">
    <citation type="submission" date="2014-06" db="EMBL/GenBank/DDBJ databases">
        <authorList>
            <person name="Swart Estienne"/>
        </authorList>
    </citation>
    <scope>NUCLEOTIDE SEQUENCE [LARGE SCALE GENOMIC DNA]</scope>
    <source>
        <strain evidence="14 15">130c</strain>
    </source>
</reference>
<evidence type="ECO:0000256" key="10">
    <source>
        <dbReference type="ARBA" id="ARBA00023209"/>
    </source>
</evidence>
<feature type="transmembrane region" description="Helical" evidence="13">
    <location>
        <begin position="270"/>
        <end position="292"/>
    </location>
</feature>
<keyword evidence="10" id="KW-0594">Phospholipid biosynthesis</keyword>
<dbReference type="GO" id="GO:0106245">
    <property type="term" value="F:L-serine-phosphatidylethanolamine phosphatidyltransferase activity"/>
    <property type="evidence" value="ECO:0007669"/>
    <property type="project" value="InterPro"/>
</dbReference>
<evidence type="ECO:0000256" key="3">
    <source>
        <dbReference type="ARBA" id="ARBA00022516"/>
    </source>
</evidence>
<comment type="pathway">
    <text evidence="12">Phospholipid metabolism.</text>
</comment>
<dbReference type="GO" id="GO:0006659">
    <property type="term" value="P:phosphatidylserine biosynthetic process"/>
    <property type="evidence" value="ECO:0007669"/>
    <property type="project" value="InterPro"/>
</dbReference>
<evidence type="ECO:0000256" key="5">
    <source>
        <dbReference type="ARBA" id="ARBA00022692"/>
    </source>
</evidence>
<dbReference type="EMBL" id="CCKQ01007180">
    <property type="protein sequence ID" value="CDW78531.1"/>
    <property type="molecule type" value="Genomic_DNA"/>
</dbReference>
<evidence type="ECO:0000256" key="6">
    <source>
        <dbReference type="ARBA" id="ARBA00022824"/>
    </source>
</evidence>
<dbReference type="OMA" id="LPNFWEC"/>
<keyword evidence="8" id="KW-0443">Lipid metabolism</keyword>
<name>A0A078A9I8_STYLE</name>
<comment type="pathway">
    <text evidence="2">Lipid metabolism.</text>
</comment>
<dbReference type="OrthoDB" id="10265393at2759"/>
<evidence type="ECO:0000256" key="12">
    <source>
        <dbReference type="ARBA" id="ARBA00025707"/>
    </source>
</evidence>